<organism evidence="2 3">
    <name type="scientific">Thermus scotoductus</name>
    <dbReference type="NCBI Taxonomy" id="37636"/>
    <lineage>
        <taxon>Bacteria</taxon>
        <taxon>Thermotogati</taxon>
        <taxon>Deinococcota</taxon>
        <taxon>Deinococci</taxon>
        <taxon>Thermales</taxon>
        <taxon>Thermaceae</taxon>
        <taxon>Thermus</taxon>
    </lineage>
</organism>
<dbReference type="AlphaFoldDB" id="A0A430RZT6"/>
<dbReference type="Proteomes" id="UP000287306">
    <property type="component" value="Unassembled WGS sequence"/>
</dbReference>
<evidence type="ECO:0000313" key="2">
    <source>
        <dbReference type="EMBL" id="RTH26731.1"/>
    </source>
</evidence>
<evidence type="ECO:0000313" key="3">
    <source>
        <dbReference type="Proteomes" id="UP000287306"/>
    </source>
</evidence>
<name>A0A430RZT6_THESC</name>
<accession>A0A430RZT6</accession>
<feature type="compositionally biased region" description="Low complexity" evidence="1">
    <location>
        <begin position="42"/>
        <end position="54"/>
    </location>
</feature>
<proteinExistence type="predicted"/>
<sequence>MKVGVAFPTPKGLTILLDAIPTNGRIFIPTAEQTSQPQGKTEGQAAQEKGQAKALTRPKAQKVADPSEFEEVTL</sequence>
<protein>
    <submittedName>
        <fullName evidence="2">Uncharacterized protein</fullName>
    </submittedName>
</protein>
<gene>
    <name evidence="2" type="ORF">CSW38_05230</name>
</gene>
<comment type="caution">
    <text evidence="2">The sequence shown here is derived from an EMBL/GenBank/DDBJ whole genome shotgun (WGS) entry which is preliminary data.</text>
</comment>
<reference evidence="2 3" key="1">
    <citation type="journal article" date="2019" name="Extremophiles">
        <title>Biogeography of thermophiles and predominance of Thermus scotoductus in domestic water heaters.</title>
        <authorList>
            <person name="Wilpiszeski R.L."/>
            <person name="Zhang Z."/>
            <person name="House C.H."/>
        </authorList>
    </citation>
    <scope>NUCLEOTIDE SEQUENCE [LARGE SCALE GENOMIC DNA]</scope>
    <source>
        <strain evidence="2 3">25_S25</strain>
    </source>
</reference>
<dbReference type="EMBL" id="PELY01000126">
    <property type="protein sequence ID" value="RTH26731.1"/>
    <property type="molecule type" value="Genomic_DNA"/>
</dbReference>
<evidence type="ECO:0000256" key="1">
    <source>
        <dbReference type="SAM" id="MobiDB-lite"/>
    </source>
</evidence>
<feature type="region of interest" description="Disordered" evidence="1">
    <location>
        <begin position="30"/>
        <end position="74"/>
    </location>
</feature>
<feature type="compositionally biased region" description="Polar residues" evidence="1">
    <location>
        <begin position="31"/>
        <end position="41"/>
    </location>
</feature>